<feature type="region of interest" description="Disordered" evidence="2">
    <location>
        <begin position="144"/>
        <end position="164"/>
    </location>
</feature>
<dbReference type="EMBL" id="JAPNNL010000108">
    <property type="protein sequence ID" value="MDA0636484.1"/>
    <property type="molecule type" value="Genomic_DNA"/>
</dbReference>
<dbReference type="Pfam" id="PF00080">
    <property type="entry name" value="Sod_Cu"/>
    <property type="match status" value="1"/>
</dbReference>
<evidence type="ECO:0000313" key="5">
    <source>
        <dbReference type="EMBL" id="MDA0636484.1"/>
    </source>
</evidence>
<dbReference type="Proteomes" id="UP001144036">
    <property type="component" value="Unassembled WGS sequence"/>
</dbReference>
<dbReference type="SUPFAM" id="SSF49329">
    <property type="entry name" value="Cu,Zn superoxide dismutase-like"/>
    <property type="match status" value="1"/>
</dbReference>
<reference evidence="5" key="1">
    <citation type="submission" date="2022-11" db="EMBL/GenBank/DDBJ databases">
        <title>Nonomuraea corallina sp. nov., a new species of the genus Nonomuraea isolated from sea side sediment in Thai sea.</title>
        <authorList>
            <person name="Ngamcharungchit C."/>
            <person name="Matsumoto A."/>
            <person name="Suriyachadkun C."/>
            <person name="Panbangred W."/>
            <person name="Inahashi Y."/>
            <person name="Intra B."/>
        </authorList>
    </citation>
    <scope>NUCLEOTIDE SEQUENCE</scope>
    <source>
        <strain evidence="5">MCN248</strain>
    </source>
</reference>
<dbReference type="InterPro" id="IPR036423">
    <property type="entry name" value="SOD-like_Cu/Zn_dom_sf"/>
</dbReference>
<feature type="chain" id="PRO_5046980204" evidence="3">
    <location>
        <begin position="32"/>
        <end position="193"/>
    </location>
</feature>
<proteinExistence type="inferred from homology"/>
<comment type="caution">
    <text evidence="5">The sequence shown here is derived from an EMBL/GenBank/DDBJ whole genome shotgun (WGS) entry which is preliminary data.</text>
</comment>
<evidence type="ECO:0000256" key="1">
    <source>
        <dbReference type="ARBA" id="ARBA00010457"/>
    </source>
</evidence>
<evidence type="ECO:0000256" key="2">
    <source>
        <dbReference type="SAM" id="MobiDB-lite"/>
    </source>
</evidence>
<name>A0ABT4SH57_9ACTN</name>
<accession>A0ABT4SH57</accession>
<comment type="similarity">
    <text evidence="1">Belongs to the Cu-Zn superoxide dismutase family.</text>
</comment>
<gene>
    <name evidence="5" type="ORF">OUY22_23970</name>
</gene>
<feature type="domain" description="Superoxide dismutase copper/zinc binding" evidence="4">
    <location>
        <begin position="76"/>
        <end position="190"/>
    </location>
</feature>
<organism evidence="5 6">
    <name type="scientific">Nonomuraea corallina</name>
    <dbReference type="NCBI Taxonomy" id="2989783"/>
    <lineage>
        <taxon>Bacteria</taxon>
        <taxon>Bacillati</taxon>
        <taxon>Actinomycetota</taxon>
        <taxon>Actinomycetes</taxon>
        <taxon>Streptosporangiales</taxon>
        <taxon>Streptosporangiaceae</taxon>
        <taxon>Nonomuraea</taxon>
    </lineage>
</organism>
<dbReference type="Gene3D" id="2.60.40.200">
    <property type="entry name" value="Superoxide dismutase, copper/zinc binding domain"/>
    <property type="match status" value="1"/>
</dbReference>
<dbReference type="InterPro" id="IPR001424">
    <property type="entry name" value="SOD_Cu_Zn_dom"/>
</dbReference>
<evidence type="ECO:0000256" key="3">
    <source>
        <dbReference type="SAM" id="SignalP"/>
    </source>
</evidence>
<feature type="signal peptide" evidence="3">
    <location>
        <begin position="1"/>
        <end position="31"/>
    </location>
</feature>
<evidence type="ECO:0000313" key="6">
    <source>
        <dbReference type="Proteomes" id="UP001144036"/>
    </source>
</evidence>
<keyword evidence="3" id="KW-0732">Signal</keyword>
<dbReference type="RefSeq" id="WP_270157369.1">
    <property type="nucleotide sequence ID" value="NZ_JAPNNL010000108.1"/>
</dbReference>
<dbReference type="PROSITE" id="PS51257">
    <property type="entry name" value="PROKAR_LIPOPROTEIN"/>
    <property type="match status" value="1"/>
</dbReference>
<evidence type="ECO:0000259" key="4">
    <source>
        <dbReference type="Pfam" id="PF00080"/>
    </source>
</evidence>
<keyword evidence="6" id="KW-1185">Reference proteome</keyword>
<protein>
    <submittedName>
        <fullName evidence="5">Superoxide dismutase family protein</fullName>
    </submittedName>
</protein>
<sequence>MPTRMPVLLPVLPVLLGLLAAGCGASPPQLAHPADQPGDQAADQVATTLNGAGEFTTAGASAIVYDRKLVPRGAQASLTAESSGGQTITSLVVEGFLPRRAYGAHLHTAPCGKAGADAGPHYQHRPGQASADNEIWLDFKTDSEGSGRATARHPWGFDPASPPRSLVVHAKTTKTSGSEAGDAGERVACLTIS</sequence>